<evidence type="ECO:0000259" key="3">
    <source>
        <dbReference type="PROSITE" id="PS51078"/>
    </source>
</evidence>
<protein>
    <submittedName>
        <fullName evidence="5">IclR family transcriptional regulator</fullName>
    </submittedName>
    <submittedName>
        <fullName evidence="4">Transcriptional regulator, IclR family</fullName>
    </submittedName>
</protein>
<dbReference type="Pfam" id="PF01614">
    <property type="entry name" value="IclR_C"/>
    <property type="match status" value="1"/>
</dbReference>
<dbReference type="AlphaFoldDB" id="A0A347U6C3"/>
<dbReference type="Gene3D" id="3.30.450.40">
    <property type="match status" value="1"/>
</dbReference>
<keyword evidence="1" id="KW-0805">Transcription regulation</keyword>
<keyword evidence="2" id="KW-0804">Transcription</keyword>
<feature type="domain" description="IclR-ED" evidence="3">
    <location>
        <begin position="67"/>
        <end position="244"/>
    </location>
</feature>
<organism evidence="5 7">
    <name type="scientific">Arcobacter ellisii</name>
    <dbReference type="NCBI Taxonomy" id="913109"/>
    <lineage>
        <taxon>Bacteria</taxon>
        <taxon>Pseudomonadati</taxon>
        <taxon>Campylobacterota</taxon>
        <taxon>Epsilonproteobacteria</taxon>
        <taxon>Campylobacterales</taxon>
        <taxon>Arcobacteraceae</taxon>
        <taxon>Arcobacter</taxon>
    </lineage>
</organism>
<dbReference type="Proteomes" id="UP000290588">
    <property type="component" value="Unassembled WGS sequence"/>
</dbReference>
<dbReference type="SUPFAM" id="SSF55781">
    <property type="entry name" value="GAF domain-like"/>
    <property type="match status" value="1"/>
</dbReference>
<evidence type="ECO:0000256" key="2">
    <source>
        <dbReference type="ARBA" id="ARBA00023163"/>
    </source>
</evidence>
<dbReference type="InterPro" id="IPR036388">
    <property type="entry name" value="WH-like_DNA-bd_sf"/>
</dbReference>
<dbReference type="InterPro" id="IPR014757">
    <property type="entry name" value="Tscrpt_reg_IclR_C"/>
</dbReference>
<evidence type="ECO:0000313" key="7">
    <source>
        <dbReference type="Proteomes" id="UP000290588"/>
    </source>
</evidence>
<reference evidence="4 6" key="2">
    <citation type="submission" date="2018-08" db="EMBL/GenBank/DDBJ databases">
        <title>Complete genome of the Arcobacter ellisii type strain LMG 26155.</title>
        <authorList>
            <person name="Miller W.G."/>
            <person name="Yee E."/>
            <person name="Bono J.L."/>
        </authorList>
    </citation>
    <scope>NUCLEOTIDE SEQUENCE [LARGE SCALE GENOMIC DNA]</scope>
    <source>
        <strain evidence="4 6">LMG 26155</strain>
    </source>
</reference>
<evidence type="ECO:0000256" key="1">
    <source>
        <dbReference type="ARBA" id="ARBA00023015"/>
    </source>
</evidence>
<dbReference type="RefSeq" id="WP_118916630.1">
    <property type="nucleotide sequence ID" value="NZ_CP032097.1"/>
</dbReference>
<dbReference type="GO" id="GO:0045892">
    <property type="term" value="P:negative regulation of DNA-templated transcription"/>
    <property type="evidence" value="ECO:0007669"/>
    <property type="project" value="TreeGrafter"/>
</dbReference>
<dbReference type="PROSITE" id="PS51078">
    <property type="entry name" value="ICLR_ED"/>
    <property type="match status" value="1"/>
</dbReference>
<dbReference type="InterPro" id="IPR029016">
    <property type="entry name" value="GAF-like_dom_sf"/>
</dbReference>
<proteinExistence type="predicted"/>
<accession>A0A347U6C3</accession>
<dbReference type="SUPFAM" id="SSF46785">
    <property type="entry name" value="Winged helix' DNA-binding domain"/>
    <property type="match status" value="1"/>
</dbReference>
<dbReference type="GO" id="GO:0003677">
    <property type="term" value="F:DNA binding"/>
    <property type="evidence" value="ECO:0007669"/>
    <property type="project" value="TreeGrafter"/>
</dbReference>
<gene>
    <name evidence="4" type="ORF">AELL_0721</name>
    <name evidence="5" type="ORF">CP962_06475</name>
</gene>
<name>A0A347U6C3_9BACT</name>
<dbReference type="InterPro" id="IPR050707">
    <property type="entry name" value="HTH_MetabolicPath_Reg"/>
</dbReference>
<keyword evidence="6" id="KW-1185">Reference proteome</keyword>
<dbReference type="KEGG" id="aell:AELL_0721"/>
<dbReference type="PANTHER" id="PTHR30136">
    <property type="entry name" value="HELIX-TURN-HELIX TRANSCRIPTIONAL REGULATOR, ICLR FAMILY"/>
    <property type="match status" value="1"/>
</dbReference>
<dbReference type="Proteomes" id="UP000262582">
    <property type="component" value="Chromosome"/>
</dbReference>
<evidence type="ECO:0000313" key="4">
    <source>
        <dbReference type="EMBL" id="AXX94401.1"/>
    </source>
</evidence>
<dbReference type="PANTHER" id="PTHR30136:SF35">
    <property type="entry name" value="HTH-TYPE TRANSCRIPTIONAL REGULATOR RV1719"/>
    <property type="match status" value="1"/>
</dbReference>
<dbReference type="EMBL" id="NXIG01000005">
    <property type="protein sequence ID" value="RXI31100.1"/>
    <property type="molecule type" value="Genomic_DNA"/>
</dbReference>
<dbReference type="EMBL" id="CP032097">
    <property type="protein sequence ID" value="AXX94401.1"/>
    <property type="molecule type" value="Genomic_DNA"/>
</dbReference>
<dbReference type="OrthoDB" id="5343498at2"/>
<evidence type="ECO:0000313" key="5">
    <source>
        <dbReference type="EMBL" id="RXI31100.1"/>
    </source>
</evidence>
<reference evidence="5 7" key="1">
    <citation type="submission" date="2017-09" db="EMBL/GenBank/DDBJ databases">
        <title>Genomics of the genus Arcobacter.</title>
        <authorList>
            <person name="Perez-Cataluna A."/>
            <person name="Figueras M.J."/>
            <person name="Salas-Masso N."/>
        </authorList>
    </citation>
    <scope>NUCLEOTIDE SEQUENCE [LARGE SCALE GENOMIC DNA]</scope>
    <source>
        <strain evidence="5 7">CECT 7837</strain>
    </source>
</reference>
<dbReference type="GO" id="GO:0003700">
    <property type="term" value="F:DNA-binding transcription factor activity"/>
    <property type="evidence" value="ECO:0007669"/>
    <property type="project" value="TreeGrafter"/>
</dbReference>
<dbReference type="InterPro" id="IPR036390">
    <property type="entry name" value="WH_DNA-bd_sf"/>
</dbReference>
<evidence type="ECO:0000313" key="6">
    <source>
        <dbReference type="Proteomes" id="UP000262582"/>
    </source>
</evidence>
<sequence>MPNQLKSFSKGLKVYRFIIDYGKPILAVTLCEKLNIDKSTMSRILKTLKDEDFISYLENSNEIIANDISNKTNQSTKIELLIKATKFLLEEISLKTNECAYLGIFDDYKISYINQIDLSNQELKTRNNIGIKTNLHTSALGKSILAFGNYDLEKIKFNQYTTNTITDIKTLNEELTIIKNRGFSIDNKEYQDGMSCVAVPLFNKENILIGAVGISGSSFRLKDNKLNEIGELISDIVSKYSIVY</sequence>
<dbReference type="Gene3D" id="1.10.10.10">
    <property type="entry name" value="Winged helix-like DNA-binding domain superfamily/Winged helix DNA-binding domain"/>
    <property type="match status" value="1"/>
</dbReference>